<evidence type="ECO:0000313" key="2">
    <source>
        <dbReference type="EMBL" id="OJT05295.1"/>
    </source>
</evidence>
<evidence type="ECO:0000313" key="3">
    <source>
        <dbReference type="Proteomes" id="UP000184267"/>
    </source>
</evidence>
<dbReference type="EMBL" id="MNAD01001472">
    <property type="protein sequence ID" value="OJT05295.1"/>
    <property type="molecule type" value="Genomic_DNA"/>
</dbReference>
<comment type="caution">
    <text evidence="2">The sequence shown here is derived from an EMBL/GenBank/DDBJ whole genome shotgun (WGS) entry which is preliminary data.</text>
</comment>
<dbReference type="OrthoDB" id="3234974at2759"/>
<organism evidence="2 3">
    <name type="scientific">Trametes pubescens</name>
    <name type="common">White-rot fungus</name>
    <dbReference type="NCBI Taxonomy" id="154538"/>
    <lineage>
        <taxon>Eukaryota</taxon>
        <taxon>Fungi</taxon>
        <taxon>Dikarya</taxon>
        <taxon>Basidiomycota</taxon>
        <taxon>Agaricomycotina</taxon>
        <taxon>Agaricomycetes</taxon>
        <taxon>Polyporales</taxon>
        <taxon>Polyporaceae</taxon>
        <taxon>Trametes</taxon>
    </lineage>
</organism>
<name>A0A1M2VCL1_TRAPU</name>
<dbReference type="Proteomes" id="UP000184267">
    <property type="component" value="Unassembled WGS sequence"/>
</dbReference>
<sequence>MAAPTRPMVYMNVPATRGDKDESFEERRFLDYLKAYQATGKPPVPSPPVPTDPQQRAALGLPPLFEPLIEAEAVVNGIITPSTSSATPITPSPSSAPPNFLAQAFVPTRVEEYGSETFFHSIVSQAEYSKWSFEELRAEAYKAGKKYADTPVLPPQRRE</sequence>
<dbReference type="Gene3D" id="1.10.10.2360">
    <property type="match status" value="1"/>
</dbReference>
<feature type="region of interest" description="Disordered" evidence="1">
    <location>
        <begin position="38"/>
        <end position="58"/>
    </location>
</feature>
<feature type="compositionally biased region" description="Pro residues" evidence="1">
    <location>
        <begin position="42"/>
        <end position="51"/>
    </location>
</feature>
<evidence type="ECO:0000256" key="1">
    <source>
        <dbReference type="SAM" id="MobiDB-lite"/>
    </source>
</evidence>
<dbReference type="AlphaFoldDB" id="A0A1M2VCL1"/>
<gene>
    <name evidence="2" type="ORF">TRAPUB_3885</name>
</gene>
<proteinExistence type="predicted"/>
<accession>A0A1M2VCL1</accession>
<keyword evidence="3" id="KW-1185">Reference proteome</keyword>
<protein>
    <submittedName>
        <fullName evidence="2">Uncharacterized protein</fullName>
    </submittedName>
</protein>
<reference evidence="2 3" key="1">
    <citation type="submission" date="2016-10" db="EMBL/GenBank/DDBJ databases">
        <title>Genome sequence of the basidiomycete white-rot fungus Trametes pubescens.</title>
        <authorList>
            <person name="Makela M.R."/>
            <person name="Granchi Z."/>
            <person name="Peng M."/>
            <person name="De Vries R.P."/>
            <person name="Grigoriev I."/>
            <person name="Riley R."/>
            <person name="Hilden K."/>
        </authorList>
    </citation>
    <scope>NUCLEOTIDE SEQUENCE [LARGE SCALE GENOMIC DNA]</scope>
    <source>
        <strain evidence="2 3">FBCC735</strain>
    </source>
</reference>